<dbReference type="Gene3D" id="1.10.357.10">
    <property type="entry name" value="Tetracycline Repressor, domain 2"/>
    <property type="match status" value="1"/>
</dbReference>
<dbReference type="PANTHER" id="PTHR30328">
    <property type="entry name" value="TRANSCRIPTIONAL REPRESSOR"/>
    <property type="match status" value="1"/>
</dbReference>
<dbReference type="InterPro" id="IPR041467">
    <property type="entry name" value="Sco4008_C"/>
</dbReference>
<feature type="domain" description="HTH tetR-type" evidence="3">
    <location>
        <begin position="83"/>
        <end position="143"/>
    </location>
</feature>
<protein>
    <submittedName>
        <fullName evidence="4">TetR/AcrR family transcriptional regulator</fullName>
    </submittedName>
</protein>
<evidence type="ECO:0000313" key="5">
    <source>
        <dbReference type="Proteomes" id="UP001164390"/>
    </source>
</evidence>
<dbReference type="KEGG" id="sgrg:L0C25_03710"/>
<organism evidence="4 5">
    <name type="scientific">Solicola gregarius</name>
    <dbReference type="NCBI Taxonomy" id="2908642"/>
    <lineage>
        <taxon>Bacteria</taxon>
        <taxon>Bacillati</taxon>
        <taxon>Actinomycetota</taxon>
        <taxon>Actinomycetes</taxon>
        <taxon>Propionibacteriales</taxon>
        <taxon>Nocardioidaceae</taxon>
        <taxon>Solicola</taxon>
    </lineage>
</organism>
<dbReference type="Pfam" id="PF00440">
    <property type="entry name" value="TetR_N"/>
    <property type="match status" value="1"/>
</dbReference>
<dbReference type="AlphaFoldDB" id="A0AA46YMY6"/>
<feature type="DNA-binding region" description="H-T-H motif" evidence="2">
    <location>
        <begin position="106"/>
        <end position="125"/>
    </location>
</feature>
<dbReference type="Proteomes" id="UP001164390">
    <property type="component" value="Chromosome"/>
</dbReference>
<evidence type="ECO:0000256" key="2">
    <source>
        <dbReference type="PROSITE-ProRule" id="PRU00335"/>
    </source>
</evidence>
<accession>A0AA46YMY6</accession>
<proteinExistence type="predicted"/>
<dbReference type="PRINTS" id="PR00455">
    <property type="entry name" value="HTHTETR"/>
</dbReference>
<reference evidence="4" key="1">
    <citation type="submission" date="2022-01" db="EMBL/GenBank/DDBJ databases">
        <title>Nocardioidaceae gen. sp. A5X3R13.</title>
        <authorList>
            <person name="Lopez Marin M.A."/>
            <person name="Uhlik O."/>
        </authorList>
    </citation>
    <scope>NUCLEOTIDE SEQUENCE</scope>
    <source>
        <strain evidence="4">A5X3R13</strain>
    </source>
</reference>
<dbReference type="EMBL" id="CP094970">
    <property type="protein sequence ID" value="UYM06193.1"/>
    <property type="molecule type" value="Genomic_DNA"/>
</dbReference>
<dbReference type="InterPro" id="IPR036271">
    <property type="entry name" value="Tet_transcr_reg_TetR-rel_C_sf"/>
</dbReference>
<dbReference type="Pfam" id="PF17926">
    <property type="entry name" value="TetR_C_21"/>
    <property type="match status" value="1"/>
</dbReference>
<dbReference type="RefSeq" id="WP_271635051.1">
    <property type="nucleotide sequence ID" value="NZ_CP094970.1"/>
</dbReference>
<dbReference type="InterPro" id="IPR050109">
    <property type="entry name" value="HTH-type_TetR-like_transc_reg"/>
</dbReference>
<dbReference type="PROSITE" id="PS50977">
    <property type="entry name" value="HTH_TETR_2"/>
    <property type="match status" value="1"/>
</dbReference>
<dbReference type="SUPFAM" id="SSF46689">
    <property type="entry name" value="Homeodomain-like"/>
    <property type="match status" value="1"/>
</dbReference>
<dbReference type="GO" id="GO:0003677">
    <property type="term" value="F:DNA binding"/>
    <property type="evidence" value="ECO:0007669"/>
    <property type="project" value="UniProtKB-UniRule"/>
</dbReference>
<dbReference type="GO" id="GO:0006355">
    <property type="term" value="P:regulation of DNA-templated transcription"/>
    <property type="evidence" value="ECO:0007669"/>
    <property type="project" value="UniProtKB-ARBA"/>
</dbReference>
<dbReference type="InterPro" id="IPR001647">
    <property type="entry name" value="HTH_TetR"/>
</dbReference>
<evidence type="ECO:0000256" key="1">
    <source>
        <dbReference type="ARBA" id="ARBA00023125"/>
    </source>
</evidence>
<evidence type="ECO:0000259" key="3">
    <source>
        <dbReference type="PROSITE" id="PS50977"/>
    </source>
</evidence>
<sequence length="267" mass="29674">MADAAVVHLHRDVVGPQFATFEGHSPKRGGVIRPPPSCASHTYSQNRLFGLFDTNPWRNGKQTDWSVCYPREMADRPMTSRGAATRERIVDVATQEFAEHGIAGARVDRIVAAATTNKAQLYAYFGNKEGLFDAIFADSLERIVNVVPIDATDLAGWAVRLYDEYLRRPDLIRLATWARLERRPSGHLVDAPDRLDDHKLGAIADAQAAGVVVQGDPFDVMAMVITMSMAWSPVSNVYAATADEPQKLHERRRSLLRECVRRAMMTG</sequence>
<evidence type="ECO:0000313" key="4">
    <source>
        <dbReference type="EMBL" id="UYM06193.1"/>
    </source>
</evidence>
<keyword evidence="1 2" id="KW-0238">DNA-binding</keyword>
<keyword evidence="5" id="KW-1185">Reference proteome</keyword>
<gene>
    <name evidence="4" type="ORF">L0C25_03710</name>
</gene>
<dbReference type="InterPro" id="IPR009057">
    <property type="entry name" value="Homeodomain-like_sf"/>
</dbReference>
<name>A0AA46YMY6_9ACTN</name>
<dbReference type="PANTHER" id="PTHR30328:SF54">
    <property type="entry name" value="HTH-TYPE TRANSCRIPTIONAL REPRESSOR SCO4008"/>
    <property type="match status" value="1"/>
</dbReference>
<dbReference type="SUPFAM" id="SSF48498">
    <property type="entry name" value="Tetracyclin repressor-like, C-terminal domain"/>
    <property type="match status" value="1"/>
</dbReference>